<evidence type="ECO:0000313" key="4">
    <source>
        <dbReference type="Proteomes" id="UP000818266"/>
    </source>
</evidence>
<dbReference type="EMBL" id="VIKT02000016">
    <property type="protein sequence ID" value="NHF63513.1"/>
    <property type="molecule type" value="Genomic_DNA"/>
</dbReference>
<sequence length="285" mass="30284">MSMLDGPGVVLGVASLVLGEGMEQRHAELVVRAGVNAGAAALDTARAYASVEDDAVGERLAVVAEERRPGIPVITKAGHYRLGTASWDADGSAARLRRDAERSVEVLGGPPALLLLHRADQVDDVAASVRALDELRREGLALRIGVSNASVEMLEQLEGIAEIDAVQNRLGLGVESFAEYRYCRERGIDFFAYAPFGGPRAAPLATRVPRVAALAAERELSVHRLALAAMLDAVPGCWPVIGPRRIESAVDSIRAREHEVDDALRAAFADDLTSRGVSVQEAPNA</sequence>
<dbReference type="PANTHER" id="PTHR43364">
    <property type="entry name" value="NADH-SPECIFIC METHYLGLYOXAL REDUCTASE-RELATED"/>
    <property type="match status" value="1"/>
</dbReference>
<dbReference type="InterPro" id="IPR036812">
    <property type="entry name" value="NAD(P)_OxRdtase_dom_sf"/>
</dbReference>
<comment type="caution">
    <text evidence="3">The sequence shown here is derived from an EMBL/GenBank/DDBJ whole genome shotgun (WGS) entry which is preliminary data.</text>
</comment>
<dbReference type="Pfam" id="PF00248">
    <property type="entry name" value="Aldo_ket_red"/>
    <property type="match status" value="1"/>
</dbReference>
<dbReference type="PANTHER" id="PTHR43364:SF4">
    <property type="entry name" value="NAD(P)-LINKED OXIDOREDUCTASE SUPERFAMILY PROTEIN"/>
    <property type="match status" value="1"/>
</dbReference>
<keyword evidence="1" id="KW-0560">Oxidoreductase</keyword>
<dbReference type="InterPro" id="IPR050523">
    <property type="entry name" value="AKR_Detox_Biosynth"/>
</dbReference>
<gene>
    <name evidence="3" type="ORF">FK219_009720</name>
</gene>
<dbReference type="InterPro" id="IPR023210">
    <property type="entry name" value="NADP_OxRdtase_dom"/>
</dbReference>
<evidence type="ECO:0000313" key="3">
    <source>
        <dbReference type="EMBL" id="NHF63513.1"/>
    </source>
</evidence>
<dbReference type="AlphaFoldDB" id="A0A9E5MIZ5"/>
<feature type="domain" description="NADP-dependent oxidoreductase" evidence="2">
    <location>
        <begin position="10"/>
        <end position="262"/>
    </location>
</feature>
<dbReference type="SUPFAM" id="SSF51430">
    <property type="entry name" value="NAD(P)-linked oxidoreductase"/>
    <property type="match status" value="1"/>
</dbReference>
<evidence type="ECO:0000256" key="1">
    <source>
        <dbReference type="ARBA" id="ARBA00023002"/>
    </source>
</evidence>
<keyword evidence="4" id="KW-1185">Reference proteome</keyword>
<dbReference type="Proteomes" id="UP000818266">
    <property type="component" value="Unassembled WGS sequence"/>
</dbReference>
<dbReference type="GO" id="GO:0016491">
    <property type="term" value="F:oxidoreductase activity"/>
    <property type="evidence" value="ECO:0007669"/>
    <property type="project" value="UniProtKB-KW"/>
</dbReference>
<protein>
    <submittedName>
        <fullName evidence="3">Aldo/keto reductase</fullName>
    </submittedName>
</protein>
<dbReference type="Gene3D" id="3.20.20.100">
    <property type="entry name" value="NADP-dependent oxidoreductase domain"/>
    <property type="match status" value="1"/>
</dbReference>
<reference evidence="3 4" key="1">
    <citation type="submission" date="2020-03" db="EMBL/GenBank/DDBJ databases">
        <title>Chryseoglobus sp. isolated from a deep-sea seamount.</title>
        <authorList>
            <person name="Zhang D.-C."/>
        </authorList>
    </citation>
    <scope>NUCLEOTIDE SEQUENCE [LARGE SCALE GENOMIC DNA]</scope>
    <source>
        <strain evidence="3 4">KN1116</strain>
    </source>
</reference>
<evidence type="ECO:0000259" key="2">
    <source>
        <dbReference type="Pfam" id="PF00248"/>
    </source>
</evidence>
<dbReference type="OrthoDB" id="9768793at2"/>
<dbReference type="RefSeq" id="WP_152582569.1">
    <property type="nucleotide sequence ID" value="NZ_VIKT02000016.1"/>
</dbReference>
<organism evidence="3 4">
    <name type="scientific">Microcella pacifica</name>
    <dbReference type="NCBI Taxonomy" id="2591847"/>
    <lineage>
        <taxon>Bacteria</taxon>
        <taxon>Bacillati</taxon>
        <taxon>Actinomycetota</taxon>
        <taxon>Actinomycetes</taxon>
        <taxon>Micrococcales</taxon>
        <taxon>Microbacteriaceae</taxon>
        <taxon>Microcella</taxon>
    </lineage>
</organism>
<proteinExistence type="predicted"/>
<name>A0A9E5MIZ5_9MICO</name>
<accession>A0A9E5MIZ5</accession>
<dbReference type="GO" id="GO:0005829">
    <property type="term" value="C:cytosol"/>
    <property type="evidence" value="ECO:0007669"/>
    <property type="project" value="TreeGrafter"/>
</dbReference>